<name>A0A0C2HZF0_9PSED</name>
<evidence type="ECO:0000313" key="3">
    <source>
        <dbReference type="Proteomes" id="UP000031535"/>
    </source>
</evidence>
<dbReference type="EMBL" id="JXDG01000050">
    <property type="protein sequence ID" value="KIH82466.1"/>
    <property type="molecule type" value="Genomic_DNA"/>
</dbReference>
<dbReference type="AlphaFoldDB" id="A0A0C2HZF0"/>
<feature type="chain" id="PRO_5002149968" evidence="1">
    <location>
        <begin position="32"/>
        <end position="107"/>
    </location>
</feature>
<protein>
    <submittedName>
        <fullName evidence="2">Putative Lipoprotein</fullName>
    </submittedName>
</protein>
<proteinExistence type="predicted"/>
<feature type="signal peptide" evidence="1">
    <location>
        <begin position="1"/>
        <end position="31"/>
    </location>
</feature>
<keyword evidence="3" id="KW-1185">Reference proteome</keyword>
<comment type="caution">
    <text evidence="2">The sequence shown here is derived from an EMBL/GenBank/DDBJ whole genome shotgun (WGS) entry which is preliminary data.</text>
</comment>
<keyword evidence="1" id="KW-0732">Signal</keyword>
<accession>A0A0C2HZF0</accession>
<dbReference type="STRING" id="226910.UCMB321_3762"/>
<dbReference type="Proteomes" id="UP000031535">
    <property type="component" value="Unassembled WGS sequence"/>
</dbReference>
<dbReference type="PATRIC" id="fig|226910.6.peg.3754"/>
<evidence type="ECO:0000313" key="2">
    <source>
        <dbReference type="EMBL" id="KIH82466.1"/>
    </source>
</evidence>
<gene>
    <name evidence="2" type="ORF">UCMB321_3762</name>
</gene>
<evidence type="ECO:0000256" key="1">
    <source>
        <dbReference type="SAM" id="SignalP"/>
    </source>
</evidence>
<sequence length="107" mass="12744">MRPARPLAKLRHALLLIPLAFAALTSTPTFAQPEVIIREAPPPMRVEAVPMERHGYAWDRGHWRWEGRGYVWVPGHWQRVMHNARWEPGHWEPHGPNWRWIEGHWVR</sequence>
<dbReference type="Pfam" id="PF12779">
    <property type="entry name" value="WXXGXW"/>
    <property type="match status" value="2"/>
</dbReference>
<dbReference type="InterPro" id="IPR024447">
    <property type="entry name" value="YXWGXW_rpt"/>
</dbReference>
<organism evidence="2 3">
    <name type="scientific">Pseudomonas batumici</name>
    <dbReference type="NCBI Taxonomy" id="226910"/>
    <lineage>
        <taxon>Bacteria</taxon>
        <taxon>Pseudomonadati</taxon>
        <taxon>Pseudomonadota</taxon>
        <taxon>Gammaproteobacteria</taxon>
        <taxon>Pseudomonadales</taxon>
        <taxon>Pseudomonadaceae</taxon>
        <taxon>Pseudomonas</taxon>
    </lineage>
</organism>
<reference evidence="2 3" key="1">
    <citation type="submission" date="2015-01" db="EMBL/GenBank/DDBJ databases">
        <title>Complete genome of Pseudomonas batumici UCM B-321 producer of the batumin antibiotic with strong antistaphilococcal and potential anticancer activity.</title>
        <authorList>
            <person name="Klochko V.V."/>
            <person name="Zelena L.B."/>
            <person name="Elena K.A."/>
            <person name="Reva O.N."/>
        </authorList>
    </citation>
    <scope>NUCLEOTIDE SEQUENCE [LARGE SCALE GENOMIC DNA]</scope>
    <source>
        <strain evidence="2 3">UCM B-321</strain>
    </source>
</reference>
<keyword evidence="2" id="KW-0449">Lipoprotein</keyword>
<dbReference type="RefSeq" id="WP_040069758.1">
    <property type="nucleotide sequence ID" value="NZ_CP144470.1"/>
</dbReference>
<dbReference type="OrthoDB" id="121499at2"/>